<reference evidence="1 2" key="1">
    <citation type="submission" date="2019-11" db="EMBL/GenBank/DDBJ databases">
        <title>Comparative genomics of hydrocarbon-degrading Desulfosarcina strains.</title>
        <authorList>
            <person name="Watanabe M."/>
            <person name="Kojima H."/>
            <person name="Fukui M."/>
        </authorList>
    </citation>
    <scope>NUCLEOTIDE SEQUENCE [LARGE SCALE GENOMIC DNA]</scope>
    <source>
        <strain evidence="1 2">28bB2T</strain>
    </source>
</reference>
<dbReference type="KEGG" id="dov:DSCO28_30440"/>
<accession>A0A5K7ZJR0</accession>
<name>A0A5K7ZJR0_9BACT</name>
<organism evidence="1 2">
    <name type="scientific">Desulfosarcina ovata subsp. sediminis</name>
    <dbReference type="NCBI Taxonomy" id="885957"/>
    <lineage>
        <taxon>Bacteria</taxon>
        <taxon>Pseudomonadati</taxon>
        <taxon>Thermodesulfobacteriota</taxon>
        <taxon>Desulfobacteria</taxon>
        <taxon>Desulfobacterales</taxon>
        <taxon>Desulfosarcinaceae</taxon>
        <taxon>Desulfosarcina</taxon>
    </lineage>
</organism>
<sequence>MLRDIRKLQKLEKKDDSDLLKFEQIDYIDTNGRKYPMFEMDRGAWMILVDPNTIGVNDDEEVGRNHTIEMCALH</sequence>
<proteinExistence type="predicted"/>
<dbReference type="Proteomes" id="UP000425960">
    <property type="component" value="Chromosome"/>
</dbReference>
<protein>
    <submittedName>
        <fullName evidence="1">Uncharacterized protein</fullName>
    </submittedName>
</protein>
<dbReference type="EMBL" id="AP021876">
    <property type="protein sequence ID" value="BBO82478.1"/>
    <property type="molecule type" value="Genomic_DNA"/>
</dbReference>
<evidence type="ECO:0000313" key="2">
    <source>
        <dbReference type="Proteomes" id="UP000425960"/>
    </source>
</evidence>
<dbReference type="AlphaFoldDB" id="A0A5K7ZJR0"/>
<evidence type="ECO:0000313" key="1">
    <source>
        <dbReference type="EMBL" id="BBO82478.1"/>
    </source>
</evidence>
<gene>
    <name evidence="1" type="ORF">DSCO28_30440</name>
</gene>